<evidence type="ECO:0000256" key="1">
    <source>
        <dbReference type="SAM" id="SignalP"/>
    </source>
</evidence>
<sequence length="288" mass="30795">MKFLALAFAVFASLAHATPINLPIIGDIDLAKDSAQYQACAAADPATTFAGIRYGEGPPETVVYNQCVPWRVNNEIIANAVFCQPATCFVFADTECKTGPSVPIPVIVPISIDFLNAADFVELLGQSAYCTPNTLPRLPTAIPYPQQTAMQFLLATWALLATLASATPVDFPVFGNVDPLKDVEEFQACVAANPATTYAGIRYADGPAETVVYNQCIPFRRNGDFVANAFFCRPATCYVFADTDCRTGPSVPIPIVVPGPVDFEHLAGFAELLGQSAYCSPNELPSPI</sequence>
<feature type="signal peptide" evidence="1">
    <location>
        <begin position="1"/>
        <end position="17"/>
    </location>
</feature>
<keyword evidence="1" id="KW-0732">Signal</keyword>
<protein>
    <submittedName>
        <fullName evidence="2">Uncharacterized protein</fullName>
    </submittedName>
</protein>
<evidence type="ECO:0000313" key="2">
    <source>
        <dbReference type="EMBL" id="PPQ73231.1"/>
    </source>
</evidence>
<dbReference type="Proteomes" id="UP000284706">
    <property type="component" value="Unassembled WGS sequence"/>
</dbReference>
<evidence type="ECO:0000313" key="3">
    <source>
        <dbReference type="Proteomes" id="UP000284706"/>
    </source>
</evidence>
<dbReference type="InParanoid" id="A0A409W400"/>
<reference evidence="2 3" key="1">
    <citation type="journal article" date="2018" name="Evol. Lett.">
        <title>Horizontal gene cluster transfer increased hallucinogenic mushroom diversity.</title>
        <authorList>
            <person name="Reynolds H.T."/>
            <person name="Vijayakumar V."/>
            <person name="Gluck-Thaler E."/>
            <person name="Korotkin H.B."/>
            <person name="Matheny P.B."/>
            <person name="Slot J.C."/>
        </authorList>
    </citation>
    <scope>NUCLEOTIDE SEQUENCE [LARGE SCALE GENOMIC DNA]</scope>
    <source>
        <strain evidence="2 3">SRW20</strain>
    </source>
</reference>
<dbReference type="EMBL" id="NHYE01005416">
    <property type="protein sequence ID" value="PPQ73231.1"/>
    <property type="molecule type" value="Genomic_DNA"/>
</dbReference>
<proteinExistence type="predicted"/>
<accession>A0A409W400</accession>
<dbReference type="AlphaFoldDB" id="A0A409W400"/>
<gene>
    <name evidence="2" type="ORF">CVT26_015034</name>
</gene>
<comment type="caution">
    <text evidence="2">The sequence shown here is derived from an EMBL/GenBank/DDBJ whole genome shotgun (WGS) entry which is preliminary data.</text>
</comment>
<name>A0A409W400_9AGAR</name>
<keyword evidence="3" id="KW-1185">Reference proteome</keyword>
<organism evidence="2 3">
    <name type="scientific">Gymnopilus dilepis</name>
    <dbReference type="NCBI Taxonomy" id="231916"/>
    <lineage>
        <taxon>Eukaryota</taxon>
        <taxon>Fungi</taxon>
        <taxon>Dikarya</taxon>
        <taxon>Basidiomycota</taxon>
        <taxon>Agaricomycotina</taxon>
        <taxon>Agaricomycetes</taxon>
        <taxon>Agaricomycetidae</taxon>
        <taxon>Agaricales</taxon>
        <taxon>Agaricineae</taxon>
        <taxon>Hymenogastraceae</taxon>
        <taxon>Gymnopilus</taxon>
    </lineage>
</organism>
<feature type="chain" id="PRO_5019380977" evidence="1">
    <location>
        <begin position="18"/>
        <end position="288"/>
    </location>
</feature>
<dbReference type="OrthoDB" id="2972664at2759"/>